<dbReference type="GO" id="GO:0016787">
    <property type="term" value="F:hydrolase activity"/>
    <property type="evidence" value="ECO:0007669"/>
    <property type="project" value="UniProtKB-KW"/>
</dbReference>
<dbReference type="EMBL" id="GGMS01010470">
    <property type="protein sequence ID" value="MBY79673.1"/>
    <property type="molecule type" value="Transcribed_RNA"/>
</dbReference>
<evidence type="ECO:0000256" key="3">
    <source>
        <dbReference type="SAM" id="Phobius"/>
    </source>
</evidence>
<evidence type="ECO:0000256" key="2">
    <source>
        <dbReference type="SAM" id="MobiDB-lite"/>
    </source>
</evidence>
<dbReference type="InterPro" id="IPR021109">
    <property type="entry name" value="Peptidase_aspartic_dom_sf"/>
</dbReference>
<feature type="transmembrane region" description="Helical" evidence="3">
    <location>
        <begin position="141"/>
        <end position="159"/>
    </location>
</feature>
<proteinExistence type="predicted"/>
<dbReference type="OrthoDB" id="6593760at2759"/>
<keyword evidence="3" id="KW-0812">Transmembrane</keyword>
<dbReference type="Pfam" id="PF00077">
    <property type="entry name" value="RVP"/>
    <property type="match status" value="1"/>
</dbReference>
<keyword evidence="3" id="KW-1133">Transmembrane helix</keyword>
<evidence type="ECO:0000259" key="4">
    <source>
        <dbReference type="Pfam" id="PF00077"/>
    </source>
</evidence>
<feature type="domain" description="Retropepsins" evidence="4">
    <location>
        <begin position="46"/>
        <end position="144"/>
    </location>
</feature>
<evidence type="ECO:0000313" key="5">
    <source>
        <dbReference type="EMBL" id="MBY79673.1"/>
    </source>
</evidence>
<name>A0A2S2QPS1_9HEMI</name>
<reference evidence="5" key="1">
    <citation type="submission" date="2018-04" db="EMBL/GenBank/DDBJ databases">
        <title>Transcriptome assembly of Sipha flava.</title>
        <authorList>
            <person name="Scully E.D."/>
            <person name="Geib S.M."/>
            <person name="Palmer N.A."/>
            <person name="Koch K."/>
            <person name="Bradshaw J."/>
            <person name="Heng-Moss T."/>
            <person name="Sarath G."/>
        </authorList>
    </citation>
    <scope>NUCLEOTIDE SEQUENCE</scope>
</reference>
<protein>
    <recommendedName>
        <fullName evidence="4">Retropepsins domain-containing protein</fullName>
    </recommendedName>
</protein>
<keyword evidence="1" id="KW-0378">Hydrolase</keyword>
<sequence length="182" mass="20474">MGSCSECTRPNPDASRGKQPRLMNIDAVNDRRPADHPKPYEVQCHIDVSVAEHEVCVIKFNAIVDPGSPISFLKCESVVPNNYSVIKPAYNNNFYGINGAKLNILGIFVTYVTINNNIMDFRFYIVPNITMLSDAILGRDLLPNYCLLLLGVLLTRVFFRLHLNLAQLDPYLSLVMFQTIVP</sequence>
<gene>
    <name evidence="5" type="ORF">g.89152</name>
</gene>
<feature type="region of interest" description="Disordered" evidence="2">
    <location>
        <begin position="1"/>
        <end position="22"/>
    </location>
</feature>
<dbReference type="SUPFAM" id="SSF50630">
    <property type="entry name" value="Acid proteases"/>
    <property type="match status" value="1"/>
</dbReference>
<keyword evidence="3" id="KW-0472">Membrane</keyword>
<evidence type="ECO:0000256" key="1">
    <source>
        <dbReference type="ARBA" id="ARBA00022801"/>
    </source>
</evidence>
<dbReference type="InterPro" id="IPR018061">
    <property type="entry name" value="Retropepsins"/>
</dbReference>
<organism evidence="5">
    <name type="scientific">Sipha flava</name>
    <name type="common">yellow sugarcane aphid</name>
    <dbReference type="NCBI Taxonomy" id="143950"/>
    <lineage>
        <taxon>Eukaryota</taxon>
        <taxon>Metazoa</taxon>
        <taxon>Ecdysozoa</taxon>
        <taxon>Arthropoda</taxon>
        <taxon>Hexapoda</taxon>
        <taxon>Insecta</taxon>
        <taxon>Pterygota</taxon>
        <taxon>Neoptera</taxon>
        <taxon>Paraneoptera</taxon>
        <taxon>Hemiptera</taxon>
        <taxon>Sternorrhyncha</taxon>
        <taxon>Aphidomorpha</taxon>
        <taxon>Aphidoidea</taxon>
        <taxon>Aphididae</taxon>
        <taxon>Sipha</taxon>
    </lineage>
</organism>
<dbReference type="AlphaFoldDB" id="A0A2S2QPS1"/>
<dbReference type="CDD" id="cd00303">
    <property type="entry name" value="retropepsin_like"/>
    <property type="match status" value="1"/>
</dbReference>
<accession>A0A2S2QPS1</accession>